<evidence type="ECO:0000313" key="1">
    <source>
        <dbReference type="EMBL" id="SFF05989.1"/>
    </source>
</evidence>
<reference evidence="2" key="1">
    <citation type="submission" date="2016-10" db="EMBL/GenBank/DDBJ databases">
        <authorList>
            <person name="Varghese N."/>
            <person name="Submissions S."/>
        </authorList>
    </citation>
    <scope>NUCLEOTIDE SEQUENCE [LARGE SCALE GENOMIC DNA]</scope>
    <source>
        <strain evidence="2">ATCC 25963</strain>
    </source>
</reference>
<sequence>MTSAQEISLDGLPALGSLAGLSALRSVSGWLSLGTCGGSGIGGIVDLHGLEGLGQAELVMIHGNASLTSLTGLSVDLQAEHVFIRGNPSLPQAAAEAWLDAAAQVGKSYSEACENLDGPDCVVGCPPQGE</sequence>
<dbReference type="RefSeq" id="WP_096332190.1">
    <property type="nucleotide sequence ID" value="NZ_FOMX01000027.1"/>
</dbReference>
<dbReference type="AlphaFoldDB" id="A0A1I2FME8"/>
<gene>
    <name evidence="1" type="ORF">SAMN02745121_06707</name>
</gene>
<protein>
    <submittedName>
        <fullName evidence="1">Uncharacterized protein</fullName>
    </submittedName>
</protein>
<organism evidence="1 2">
    <name type="scientific">Nannocystis exedens</name>
    <dbReference type="NCBI Taxonomy" id="54"/>
    <lineage>
        <taxon>Bacteria</taxon>
        <taxon>Pseudomonadati</taxon>
        <taxon>Myxococcota</taxon>
        <taxon>Polyangia</taxon>
        <taxon>Nannocystales</taxon>
        <taxon>Nannocystaceae</taxon>
        <taxon>Nannocystis</taxon>
    </lineage>
</organism>
<name>A0A1I2FME8_9BACT</name>
<dbReference type="EMBL" id="FOMX01000027">
    <property type="protein sequence ID" value="SFF05989.1"/>
    <property type="molecule type" value="Genomic_DNA"/>
</dbReference>
<accession>A0A1I2FME8</accession>
<proteinExistence type="predicted"/>
<dbReference type="Proteomes" id="UP000199400">
    <property type="component" value="Unassembled WGS sequence"/>
</dbReference>
<evidence type="ECO:0000313" key="2">
    <source>
        <dbReference type="Proteomes" id="UP000199400"/>
    </source>
</evidence>
<keyword evidence="2" id="KW-1185">Reference proteome</keyword>